<accession>A0AAP0Q652</accession>
<organism evidence="2 3">
    <name type="scientific">Stephania yunnanensis</name>
    <dbReference type="NCBI Taxonomy" id="152371"/>
    <lineage>
        <taxon>Eukaryota</taxon>
        <taxon>Viridiplantae</taxon>
        <taxon>Streptophyta</taxon>
        <taxon>Embryophyta</taxon>
        <taxon>Tracheophyta</taxon>
        <taxon>Spermatophyta</taxon>
        <taxon>Magnoliopsida</taxon>
        <taxon>Ranunculales</taxon>
        <taxon>Menispermaceae</taxon>
        <taxon>Menispermoideae</taxon>
        <taxon>Cissampelideae</taxon>
        <taxon>Stephania</taxon>
    </lineage>
</organism>
<proteinExistence type="predicted"/>
<comment type="caution">
    <text evidence="2">The sequence shown here is derived from an EMBL/GenBank/DDBJ whole genome shotgun (WGS) entry which is preliminary data.</text>
</comment>
<dbReference type="EMBL" id="JBBNAF010000001">
    <property type="protein sequence ID" value="KAK9168940.1"/>
    <property type="molecule type" value="Genomic_DNA"/>
</dbReference>
<feature type="compositionally biased region" description="Pro residues" evidence="1">
    <location>
        <begin position="93"/>
        <end position="109"/>
    </location>
</feature>
<feature type="region of interest" description="Disordered" evidence="1">
    <location>
        <begin position="86"/>
        <end position="109"/>
    </location>
</feature>
<gene>
    <name evidence="2" type="ORF">Syun_001080</name>
</gene>
<evidence type="ECO:0000256" key="1">
    <source>
        <dbReference type="SAM" id="MobiDB-lite"/>
    </source>
</evidence>
<dbReference type="Proteomes" id="UP001420932">
    <property type="component" value="Unassembled WGS sequence"/>
</dbReference>
<protein>
    <submittedName>
        <fullName evidence="2">Uncharacterized protein</fullName>
    </submittedName>
</protein>
<reference evidence="2 3" key="1">
    <citation type="submission" date="2024-01" db="EMBL/GenBank/DDBJ databases">
        <title>Genome assemblies of Stephania.</title>
        <authorList>
            <person name="Yang L."/>
        </authorList>
    </citation>
    <scope>NUCLEOTIDE SEQUENCE [LARGE SCALE GENOMIC DNA]</scope>
    <source>
        <strain evidence="2">YNDBR</strain>
        <tissue evidence="2">Leaf</tissue>
    </source>
</reference>
<name>A0AAP0Q652_9MAGN</name>
<keyword evidence="3" id="KW-1185">Reference proteome</keyword>
<dbReference type="AlphaFoldDB" id="A0AAP0Q652"/>
<evidence type="ECO:0000313" key="2">
    <source>
        <dbReference type="EMBL" id="KAK9168940.1"/>
    </source>
</evidence>
<evidence type="ECO:0000313" key="3">
    <source>
        <dbReference type="Proteomes" id="UP001420932"/>
    </source>
</evidence>
<sequence>MRRLELTQATPDQPVDDEAVYLNVAGECPKGRVYGLGSLGRKKRRYAYPGASTSQMPEMVPRVEFDIVVEQLRKVMAFMYQQFGMTMDGAGQPLPPPPPPPPHDQQQPP</sequence>